<dbReference type="Proteomes" id="UP000641853">
    <property type="component" value="Unassembled WGS sequence"/>
</dbReference>
<evidence type="ECO:0000313" key="5">
    <source>
        <dbReference type="EMBL" id="KAF7184584.1"/>
    </source>
</evidence>
<keyword evidence="2" id="KW-0843">Virulence</keyword>
<dbReference type="InterPro" id="IPR052210">
    <property type="entry name" value="LysM1-like"/>
</dbReference>
<name>A0A8H6R3M9_9EURO</name>
<dbReference type="Pfam" id="PF01476">
    <property type="entry name" value="LysM"/>
    <property type="match status" value="4"/>
</dbReference>
<dbReference type="EMBL" id="JACBAG010001604">
    <property type="protein sequence ID" value="KAF7184584.1"/>
    <property type="molecule type" value="Genomic_DNA"/>
</dbReference>
<evidence type="ECO:0000256" key="3">
    <source>
        <dbReference type="SAM" id="SignalP"/>
    </source>
</evidence>
<feature type="chain" id="PRO_5034196654" description="LysM domain-containing protein" evidence="3">
    <location>
        <begin position="27"/>
        <end position="694"/>
    </location>
</feature>
<gene>
    <name evidence="5" type="ORF">CNMCM7691_005768</name>
</gene>
<dbReference type="AlphaFoldDB" id="A0A8H6R3M9"/>
<dbReference type="GO" id="GO:0008061">
    <property type="term" value="F:chitin binding"/>
    <property type="evidence" value="ECO:0007669"/>
    <property type="project" value="UniProtKB-KW"/>
</dbReference>
<dbReference type="SUPFAM" id="SSF54106">
    <property type="entry name" value="LysM domain"/>
    <property type="match status" value="2"/>
</dbReference>
<comment type="caution">
    <text evidence="5">The sequence shown here is derived from an EMBL/GenBank/DDBJ whole genome shotgun (WGS) entry which is preliminary data.</text>
</comment>
<evidence type="ECO:0000256" key="1">
    <source>
        <dbReference type="ARBA" id="ARBA00022669"/>
    </source>
</evidence>
<dbReference type="InterPro" id="IPR036779">
    <property type="entry name" value="LysM_dom_sf"/>
</dbReference>
<accession>A0A8H6R3M9</accession>
<feature type="domain" description="LysM" evidence="4">
    <location>
        <begin position="567"/>
        <end position="613"/>
    </location>
</feature>
<keyword evidence="1" id="KW-0147">Chitin-binding</keyword>
<keyword evidence="3" id="KW-0732">Signal</keyword>
<dbReference type="PROSITE" id="PS51782">
    <property type="entry name" value="LYSM"/>
    <property type="match status" value="3"/>
</dbReference>
<reference evidence="5" key="1">
    <citation type="submission" date="2020-06" db="EMBL/GenBank/DDBJ databases">
        <title>Draft genome sequences of strains closely related to Aspergillus parafelis and Aspergillus hiratsukae.</title>
        <authorList>
            <person name="Dos Santos R.A.C."/>
            <person name="Rivero-Menendez O."/>
            <person name="Steenwyk J.L."/>
            <person name="Mead M.E."/>
            <person name="Goldman G.H."/>
            <person name="Alastruey-Izquierdo A."/>
            <person name="Rokas A."/>
        </authorList>
    </citation>
    <scope>NUCLEOTIDE SEQUENCE</scope>
    <source>
        <strain evidence="5">CNM-CM7691</strain>
    </source>
</reference>
<feature type="domain" description="LysM" evidence="4">
    <location>
        <begin position="362"/>
        <end position="409"/>
    </location>
</feature>
<evidence type="ECO:0000256" key="2">
    <source>
        <dbReference type="ARBA" id="ARBA00023026"/>
    </source>
</evidence>
<organism evidence="5 6">
    <name type="scientific">Aspergillus felis</name>
    <dbReference type="NCBI Taxonomy" id="1287682"/>
    <lineage>
        <taxon>Eukaryota</taxon>
        <taxon>Fungi</taxon>
        <taxon>Dikarya</taxon>
        <taxon>Ascomycota</taxon>
        <taxon>Pezizomycotina</taxon>
        <taxon>Eurotiomycetes</taxon>
        <taxon>Eurotiomycetidae</taxon>
        <taxon>Eurotiales</taxon>
        <taxon>Aspergillaceae</taxon>
        <taxon>Aspergillus</taxon>
        <taxon>Aspergillus subgen. Fumigati</taxon>
    </lineage>
</organism>
<feature type="domain" description="LysM" evidence="4">
    <location>
        <begin position="274"/>
        <end position="322"/>
    </location>
</feature>
<dbReference type="SMART" id="SM00257">
    <property type="entry name" value="LysM"/>
    <property type="match status" value="3"/>
</dbReference>
<keyword evidence="6" id="KW-1185">Reference proteome</keyword>
<dbReference type="InterPro" id="IPR018392">
    <property type="entry name" value="LysM"/>
</dbReference>
<dbReference type="PANTHER" id="PTHR34997">
    <property type="entry name" value="AM15"/>
    <property type="match status" value="1"/>
</dbReference>
<dbReference type="PANTHER" id="PTHR34997:SF1">
    <property type="entry name" value="PEPTIDOGLYCAN-BINDING LYSIN DOMAIN"/>
    <property type="match status" value="1"/>
</dbReference>
<proteinExistence type="predicted"/>
<evidence type="ECO:0000313" key="6">
    <source>
        <dbReference type="Proteomes" id="UP000641853"/>
    </source>
</evidence>
<protein>
    <recommendedName>
        <fullName evidence="4">LysM domain-containing protein</fullName>
    </recommendedName>
</protein>
<feature type="signal peptide" evidence="3">
    <location>
        <begin position="1"/>
        <end position="26"/>
    </location>
</feature>
<dbReference type="CDD" id="cd00118">
    <property type="entry name" value="LysM"/>
    <property type="match status" value="4"/>
</dbReference>
<evidence type="ECO:0000259" key="4">
    <source>
        <dbReference type="PROSITE" id="PS51782"/>
    </source>
</evidence>
<dbReference type="Gene3D" id="3.10.350.10">
    <property type="entry name" value="LysM domain"/>
    <property type="match status" value="6"/>
</dbReference>
<sequence>MAAFSTGLPLLTGILFAFCSWTNAQAFLPDADGTVLTAGYPDSLSPGCQASFNHSTQCNSTLGAVAFDALFPTSDQLATICTDNCLESLQSFRSQLLQSCAGESYPLDGQLVPATYNADQLLFTYNYTCLKDPSTGEYCAPLVDQWSQDGPTPQQSCSDCMLRTFQVELNSPFAYDVEFANYYSSLTSSCGVLDYPITSPPPYTATATTTSSSVVPSTTSCASHYVIRQGDDCLSVSKALSVSTAMLRYENGLTADCSNFPNVGDSLCIPETCEIYTVKVNETCYGISEAYNATFTVTQLISWNPDINRDCSNLEAITGTQICISAAGDDGEPDVTTTTMASTEPVPAPTNVVNGTNLRCAKYYEVAPGDTCASVSTMMGISLSDFYFLNPEVDNQNCTNLLAGYSYCVQAVGDITTYAGYGCLATGPVTTDTSWAWPTYTTNITAVPTPLPLATGTLANCSAYTEYISPRRNTSTINTCYVVATFYDADVNDFVSWNPSLSYDPDNPTDCQLQPGYRYCAQLTGATATTTPVTWTTTSTQLATSTGPNDIPTPLPIQSGMTTSCNKFYLVQPNDSCYGIAATSNIALPDFYSWNPALNGDCSGLYPDYYVCVGLVSSMTTTTTTTTTGTGGAVATPTPTQAGMVSDCTKFYLVQSGDGCYNIAAAEGVALSDFHYYSGHYKSHTNADGYDFWV</sequence>